<accession>A0AAV2H6W3</accession>
<dbReference type="EMBL" id="CAXITT010000043">
    <property type="protein sequence ID" value="CAL1529142.1"/>
    <property type="molecule type" value="Genomic_DNA"/>
</dbReference>
<feature type="transmembrane region" description="Helical" evidence="1">
    <location>
        <begin position="129"/>
        <end position="151"/>
    </location>
</feature>
<evidence type="ECO:0000313" key="2">
    <source>
        <dbReference type="EMBL" id="CAL1529142.1"/>
    </source>
</evidence>
<sequence length="257" mass="29591">MDVSRVIFSIDFIAFSFRLLEHCYGSFFLGPLIVMIGDMVATTIKFLIILSAFFIGFAVASESVLNPEAQMNGLLPFYLFRKPFWNMFGEFFLEDLDASVNDQDNMCTDDPLIYNKYTTLRCPSEVGKYFVPVLMGLYYLTTNTLLFNLLIAKFNYKIADIENSSAKIWRYQYFVINIEYSKMFILPPPFFGLTVLLLIAHAKGYRGDLFSIDIPKEKFAALQRLEKTTLYNIIQSENDKQNMCSSCSNMNNSLQKV</sequence>
<feature type="transmembrane region" description="Helical" evidence="1">
    <location>
        <begin position="12"/>
        <end position="34"/>
    </location>
</feature>
<comment type="caution">
    <text evidence="2">The sequence shown here is derived from an EMBL/GenBank/DDBJ whole genome shotgun (WGS) entry which is preliminary data.</text>
</comment>
<proteinExistence type="predicted"/>
<dbReference type="GO" id="GO:0099604">
    <property type="term" value="F:ligand-gated calcium channel activity"/>
    <property type="evidence" value="ECO:0007669"/>
    <property type="project" value="TreeGrafter"/>
</dbReference>
<feature type="transmembrane region" description="Helical" evidence="1">
    <location>
        <begin position="46"/>
        <end position="65"/>
    </location>
</feature>
<dbReference type="InterPro" id="IPR050927">
    <property type="entry name" value="TRPM"/>
</dbReference>
<dbReference type="GO" id="GO:0005886">
    <property type="term" value="C:plasma membrane"/>
    <property type="evidence" value="ECO:0007669"/>
    <property type="project" value="TreeGrafter"/>
</dbReference>
<name>A0AAV2H6W3_LYMST</name>
<dbReference type="AlphaFoldDB" id="A0AAV2H6W3"/>
<protein>
    <recommendedName>
        <fullName evidence="4">Ion transport domain-containing protein</fullName>
    </recommendedName>
</protein>
<evidence type="ECO:0000313" key="3">
    <source>
        <dbReference type="Proteomes" id="UP001497497"/>
    </source>
</evidence>
<evidence type="ECO:0008006" key="4">
    <source>
        <dbReference type="Google" id="ProtNLM"/>
    </source>
</evidence>
<dbReference type="Proteomes" id="UP001497497">
    <property type="component" value="Unassembled WGS sequence"/>
</dbReference>
<gene>
    <name evidence="2" type="ORF">GSLYS_00003297001</name>
</gene>
<keyword evidence="1" id="KW-0812">Transmembrane</keyword>
<dbReference type="PANTHER" id="PTHR13800">
    <property type="entry name" value="TRANSIENT RECEPTOR POTENTIAL CATION CHANNEL, SUBFAMILY M, MEMBER 6"/>
    <property type="match status" value="1"/>
</dbReference>
<keyword evidence="1" id="KW-1133">Transmembrane helix</keyword>
<organism evidence="2 3">
    <name type="scientific">Lymnaea stagnalis</name>
    <name type="common">Great pond snail</name>
    <name type="synonym">Helix stagnalis</name>
    <dbReference type="NCBI Taxonomy" id="6523"/>
    <lineage>
        <taxon>Eukaryota</taxon>
        <taxon>Metazoa</taxon>
        <taxon>Spiralia</taxon>
        <taxon>Lophotrochozoa</taxon>
        <taxon>Mollusca</taxon>
        <taxon>Gastropoda</taxon>
        <taxon>Heterobranchia</taxon>
        <taxon>Euthyneura</taxon>
        <taxon>Panpulmonata</taxon>
        <taxon>Hygrophila</taxon>
        <taxon>Lymnaeoidea</taxon>
        <taxon>Lymnaeidae</taxon>
        <taxon>Lymnaea</taxon>
    </lineage>
</organism>
<reference evidence="2 3" key="1">
    <citation type="submission" date="2024-04" db="EMBL/GenBank/DDBJ databases">
        <authorList>
            <consortium name="Genoscope - CEA"/>
            <person name="William W."/>
        </authorList>
    </citation>
    <scope>NUCLEOTIDE SEQUENCE [LARGE SCALE GENOMIC DNA]</scope>
</reference>
<keyword evidence="3" id="KW-1185">Reference proteome</keyword>
<dbReference type="PANTHER" id="PTHR13800:SF12">
    <property type="entry name" value="TRANSIENT RECEPTOR POTENTIAL CATION CHANNEL SUBFAMILY M MEMBER-LIKE 2"/>
    <property type="match status" value="1"/>
</dbReference>
<keyword evidence="1" id="KW-0472">Membrane</keyword>
<evidence type="ECO:0000256" key="1">
    <source>
        <dbReference type="SAM" id="Phobius"/>
    </source>
</evidence>